<dbReference type="InterPro" id="IPR011009">
    <property type="entry name" value="Kinase-like_dom_sf"/>
</dbReference>
<sequence>MGVFTALSLEEARALGARFGLVVTGARGLDAGSVNTSYELTIEGGSRVFLRIYEGASAGVAAQEARLLVHLATHGVPTPAPLPLACTSGSFVAEHAGKPAIVLPWIDGASICQRGVTDAHARAVGEALARVHLAGASFAEPLVTRFGPADLAARLASLHERTDVPGHVRVVLPELDRRLERLSSPSDLGPTVPVIHADLFRDNVLFQGGALAAVLDFESASSGSAAFDLMVTVLAWCFGDELDRGLARALASGYSAVRALSDDERAALLDAALFAALRFTITRITDYELRPRGRSMFRDYRRFLARAAAIDALSARGLVEMLDV</sequence>
<keyword evidence="11" id="KW-1185">Reference proteome</keyword>
<dbReference type="OrthoDB" id="9777460at2"/>
<dbReference type="InterPro" id="IPR050249">
    <property type="entry name" value="Pseudomonas-type_ThrB"/>
</dbReference>
<dbReference type="Gene3D" id="3.30.200.20">
    <property type="entry name" value="Phosphorylase Kinase, domain 1"/>
    <property type="match status" value="1"/>
</dbReference>
<proteinExistence type="inferred from homology"/>
<keyword evidence="5 8" id="KW-0418">Kinase</keyword>
<evidence type="ECO:0000256" key="2">
    <source>
        <dbReference type="ARBA" id="ARBA00022679"/>
    </source>
</evidence>
<accession>A0A6N7Q1L5</accession>
<keyword evidence="1 8" id="KW-0028">Amino-acid biosynthesis</keyword>
<evidence type="ECO:0000259" key="9">
    <source>
        <dbReference type="Pfam" id="PF01636"/>
    </source>
</evidence>
<dbReference type="Proteomes" id="UP000440224">
    <property type="component" value="Unassembled WGS sequence"/>
</dbReference>
<evidence type="ECO:0000256" key="6">
    <source>
        <dbReference type="ARBA" id="ARBA00022840"/>
    </source>
</evidence>
<keyword evidence="3 8" id="KW-0791">Threonine biosynthesis</keyword>
<evidence type="ECO:0000256" key="5">
    <source>
        <dbReference type="ARBA" id="ARBA00022777"/>
    </source>
</evidence>
<keyword evidence="2 8" id="KW-0808">Transferase</keyword>
<dbReference type="Pfam" id="PF01636">
    <property type="entry name" value="APH"/>
    <property type="match status" value="1"/>
</dbReference>
<evidence type="ECO:0000256" key="3">
    <source>
        <dbReference type="ARBA" id="ARBA00022697"/>
    </source>
</evidence>
<dbReference type="EC" id="2.7.1.39" evidence="8"/>
<dbReference type="InterPro" id="IPR005280">
    <property type="entry name" value="Homoserine_kinase_II"/>
</dbReference>
<dbReference type="RefSeq" id="WP_153824387.1">
    <property type="nucleotide sequence ID" value="NZ_WJIE01000019.1"/>
</dbReference>
<evidence type="ECO:0000313" key="11">
    <source>
        <dbReference type="Proteomes" id="UP000440224"/>
    </source>
</evidence>
<gene>
    <name evidence="8" type="primary">thrB</name>
    <name evidence="10" type="ORF">GF068_37635</name>
</gene>
<comment type="pathway">
    <text evidence="8">Amino-acid biosynthesis; L-threonine biosynthesis; L-threonine from L-aspartate: step 4/5.</text>
</comment>
<comment type="caution">
    <text evidence="10">The sequence shown here is derived from an EMBL/GenBank/DDBJ whole genome shotgun (WGS) entry which is preliminary data.</text>
</comment>
<dbReference type="PANTHER" id="PTHR21064">
    <property type="entry name" value="AMINOGLYCOSIDE PHOSPHOTRANSFERASE DOMAIN-CONTAINING PROTEIN-RELATED"/>
    <property type="match status" value="1"/>
</dbReference>
<dbReference type="GO" id="GO:0009088">
    <property type="term" value="P:threonine biosynthetic process"/>
    <property type="evidence" value="ECO:0007669"/>
    <property type="project" value="UniProtKB-UniRule"/>
</dbReference>
<evidence type="ECO:0000256" key="7">
    <source>
        <dbReference type="ARBA" id="ARBA00038240"/>
    </source>
</evidence>
<dbReference type="InterPro" id="IPR002575">
    <property type="entry name" value="Aminoglycoside_PTrfase"/>
</dbReference>
<comment type="similarity">
    <text evidence="7 8">Belongs to the pseudomonas-type ThrB family.</text>
</comment>
<feature type="domain" description="Aminoglycoside phosphotransferase" evidence="9">
    <location>
        <begin position="27"/>
        <end position="260"/>
    </location>
</feature>
<dbReference type="HAMAP" id="MF_00301">
    <property type="entry name" value="Homoser_kinase_2"/>
    <property type="match status" value="1"/>
</dbReference>
<comment type="catalytic activity">
    <reaction evidence="8">
        <text>L-homoserine + ATP = O-phospho-L-homoserine + ADP + H(+)</text>
        <dbReference type="Rhea" id="RHEA:13985"/>
        <dbReference type="ChEBI" id="CHEBI:15378"/>
        <dbReference type="ChEBI" id="CHEBI:30616"/>
        <dbReference type="ChEBI" id="CHEBI:57476"/>
        <dbReference type="ChEBI" id="CHEBI:57590"/>
        <dbReference type="ChEBI" id="CHEBI:456216"/>
        <dbReference type="EC" id="2.7.1.39"/>
    </reaction>
</comment>
<dbReference type="Gene3D" id="3.90.1200.10">
    <property type="match status" value="1"/>
</dbReference>
<evidence type="ECO:0000256" key="8">
    <source>
        <dbReference type="HAMAP-Rule" id="MF_00301"/>
    </source>
</evidence>
<dbReference type="GO" id="GO:0005524">
    <property type="term" value="F:ATP binding"/>
    <property type="evidence" value="ECO:0007669"/>
    <property type="project" value="UniProtKB-KW"/>
</dbReference>
<dbReference type="UniPathway" id="UPA00050">
    <property type="reaction ID" value="UER00064"/>
</dbReference>
<dbReference type="AlphaFoldDB" id="A0A6N7Q1L5"/>
<dbReference type="GO" id="GO:0004413">
    <property type="term" value="F:homoserine kinase activity"/>
    <property type="evidence" value="ECO:0007669"/>
    <property type="project" value="UniProtKB-UniRule"/>
</dbReference>
<keyword evidence="4 8" id="KW-0547">Nucleotide-binding</keyword>
<dbReference type="EMBL" id="WJIE01000019">
    <property type="protein sequence ID" value="MRG97607.1"/>
    <property type="molecule type" value="Genomic_DNA"/>
</dbReference>
<protein>
    <recommendedName>
        <fullName evidence="8">Homoserine kinase</fullName>
        <shortName evidence="8">HK</shortName>
        <shortName evidence="8">HSK</shortName>
        <ecNumber evidence="8">2.7.1.39</ecNumber>
    </recommendedName>
</protein>
<name>A0A6N7Q1L5_9BACT</name>
<organism evidence="10 11">
    <name type="scientific">Polyangium spumosum</name>
    <dbReference type="NCBI Taxonomy" id="889282"/>
    <lineage>
        <taxon>Bacteria</taxon>
        <taxon>Pseudomonadati</taxon>
        <taxon>Myxococcota</taxon>
        <taxon>Polyangia</taxon>
        <taxon>Polyangiales</taxon>
        <taxon>Polyangiaceae</taxon>
        <taxon>Polyangium</taxon>
    </lineage>
</organism>
<reference evidence="10 11" key="1">
    <citation type="submission" date="2019-10" db="EMBL/GenBank/DDBJ databases">
        <title>A soil myxobacterium in the family Polyangiaceae.</title>
        <authorList>
            <person name="Li Y."/>
            <person name="Wang J."/>
        </authorList>
    </citation>
    <scope>NUCLEOTIDE SEQUENCE [LARGE SCALE GENOMIC DNA]</scope>
    <source>
        <strain evidence="10 11">DSM 14734</strain>
    </source>
</reference>
<dbReference type="CDD" id="cd05153">
    <property type="entry name" value="HomoserineK_II"/>
    <property type="match status" value="1"/>
</dbReference>
<dbReference type="SUPFAM" id="SSF56112">
    <property type="entry name" value="Protein kinase-like (PK-like)"/>
    <property type="match status" value="1"/>
</dbReference>
<evidence type="ECO:0000256" key="1">
    <source>
        <dbReference type="ARBA" id="ARBA00022605"/>
    </source>
</evidence>
<keyword evidence="6 8" id="KW-0067">ATP-binding</keyword>
<evidence type="ECO:0000256" key="4">
    <source>
        <dbReference type="ARBA" id="ARBA00022741"/>
    </source>
</evidence>
<dbReference type="PANTHER" id="PTHR21064:SF6">
    <property type="entry name" value="AMINOGLYCOSIDE PHOSPHOTRANSFERASE DOMAIN-CONTAINING PROTEIN"/>
    <property type="match status" value="1"/>
</dbReference>
<evidence type="ECO:0000313" key="10">
    <source>
        <dbReference type="EMBL" id="MRG97607.1"/>
    </source>
</evidence>